<evidence type="ECO:0008006" key="7">
    <source>
        <dbReference type="Google" id="ProtNLM"/>
    </source>
</evidence>
<reference evidence="5 6" key="1">
    <citation type="journal article" date="2011" name="Stand. Genomic Sci.">
        <title>Complete genome sequence of the hyperthermophilic chemolithoautotroph Pyrolobus fumarii type strain (1A).</title>
        <authorList>
            <person name="Anderson I."/>
            <person name="Goker M."/>
            <person name="Nolan M."/>
            <person name="Lucas S."/>
            <person name="Hammon N."/>
            <person name="Deshpande S."/>
            <person name="Cheng J.F."/>
            <person name="Tapia R."/>
            <person name="Han C."/>
            <person name="Goodwin L."/>
            <person name="Pitluck S."/>
            <person name="Huntemann M."/>
            <person name="Liolios K."/>
            <person name="Ivanova N."/>
            <person name="Pagani I."/>
            <person name="Mavromatis K."/>
            <person name="Ovchinikova G."/>
            <person name="Pati A."/>
            <person name="Chen A."/>
            <person name="Palaniappan K."/>
            <person name="Land M."/>
            <person name="Hauser L."/>
            <person name="Brambilla E.M."/>
            <person name="Huber H."/>
            <person name="Yasawong M."/>
            <person name="Rohde M."/>
            <person name="Spring S."/>
            <person name="Abt B."/>
            <person name="Sikorski J."/>
            <person name="Wirth R."/>
            <person name="Detter J.C."/>
            <person name="Woyke T."/>
            <person name="Bristow J."/>
            <person name="Eisen J.A."/>
            <person name="Markowitz V."/>
            <person name="Hugenholtz P."/>
            <person name="Kyrpides N.C."/>
            <person name="Klenk H.P."/>
            <person name="Lapidus A."/>
        </authorList>
    </citation>
    <scope>NUCLEOTIDE SEQUENCE [LARGE SCALE GENOMIC DNA]</scope>
    <source>
        <strain evidence="6">DSM 11204 / 1A</strain>
    </source>
</reference>
<dbReference type="STRING" id="694429.Pyrfu_0209"/>
<dbReference type="HOGENOM" id="CLU_059734_1_1_2"/>
<dbReference type="Gene3D" id="3.40.50.10790">
    <property type="entry name" value="S-adenosyl-l-methionine hydroxide adenosyltransferase, N-terminal"/>
    <property type="match status" value="1"/>
</dbReference>
<dbReference type="Pfam" id="PF01887">
    <property type="entry name" value="SAM_HAT_N"/>
    <property type="match status" value="1"/>
</dbReference>
<dbReference type="InterPro" id="IPR046470">
    <property type="entry name" value="SAM_HAT_C"/>
</dbReference>
<dbReference type="PIRSF" id="PIRSF006779">
    <property type="entry name" value="UCP006779"/>
    <property type="match status" value="1"/>
</dbReference>
<dbReference type="PANTHER" id="PTHR35092">
    <property type="entry name" value="CHLORINASE MJ1651"/>
    <property type="match status" value="1"/>
</dbReference>
<feature type="domain" description="S-adenosyl-l-methionine hydroxide adenosyltransferase C-terminal" evidence="4">
    <location>
        <begin position="175"/>
        <end position="260"/>
    </location>
</feature>
<evidence type="ECO:0000259" key="4">
    <source>
        <dbReference type="Pfam" id="PF20257"/>
    </source>
</evidence>
<comment type="similarity">
    <text evidence="2">Belongs to the SAM hydrolase / SAM-dependent halogenase family.</text>
</comment>
<dbReference type="RefSeq" id="WP_014025758.1">
    <property type="nucleotide sequence ID" value="NC_015931.1"/>
</dbReference>
<evidence type="ECO:0000313" key="6">
    <source>
        <dbReference type="Proteomes" id="UP000001037"/>
    </source>
</evidence>
<evidence type="ECO:0000259" key="3">
    <source>
        <dbReference type="Pfam" id="PF01887"/>
    </source>
</evidence>
<dbReference type="Gene3D" id="2.40.30.90">
    <property type="entry name" value="Bacterial fluorinating enzyme like"/>
    <property type="match status" value="1"/>
</dbReference>
<dbReference type="SUPFAM" id="SSF102522">
    <property type="entry name" value="Bacterial fluorinating enzyme, N-terminal domain"/>
    <property type="match status" value="1"/>
</dbReference>
<evidence type="ECO:0000256" key="2">
    <source>
        <dbReference type="ARBA" id="ARBA00024035"/>
    </source>
</evidence>
<dbReference type="AlphaFoldDB" id="G0EEW7"/>
<sequence length="267" mass="29450">MIAFLSDFGPGSPYVGQVHAVIELLSGGKVKVVDLAHDIPSFSIHAGAYILYSSLRLFKRGTVFLVVVDPGVGSNREPIAVQTRNYFFVGPNNGVLWPVIERDGFVKAVILDNDRFWLKPTSYTFHGRDIFAPAATMLALGVDIESLGSPLSIDRLVQLDIRRVREVDDGYCLDVIHIDKFGNVALSATREDTILENVCVDGHTIICIRNDCIRAKCVKTFSEAKPGELTVYYNSFDFVELAVYMGSAAEKLSITGGDEICMKRPRV</sequence>
<organism evidence="5 6">
    <name type="scientific">Pyrolobus fumarii (strain DSM 11204 / 1A)</name>
    <dbReference type="NCBI Taxonomy" id="694429"/>
    <lineage>
        <taxon>Archaea</taxon>
        <taxon>Thermoproteota</taxon>
        <taxon>Thermoprotei</taxon>
        <taxon>Desulfurococcales</taxon>
        <taxon>Pyrodictiaceae</taxon>
        <taxon>Pyrolobus</taxon>
    </lineage>
</organism>
<keyword evidence="1" id="KW-0949">S-adenosyl-L-methionine</keyword>
<protein>
    <recommendedName>
        <fullName evidence="7">SAM-dependent chlorinase/fluorinase</fullName>
    </recommendedName>
</protein>
<dbReference type="InParanoid" id="G0EEW7"/>
<name>G0EEW7_PYRF1</name>
<dbReference type="EMBL" id="CP002838">
    <property type="protein sequence ID" value="AEM38081.1"/>
    <property type="molecule type" value="Genomic_DNA"/>
</dbReference>
<dbReference type="InterPro" id="IPR046469">
    <property type="entry name" value="SAM_HAT_N"/>
</dbReference>
<keyword evidence="6" id="KW-1185">Reference proteome</keyword>
<feature type="domain" description="S-adenosyl-l-methionine hydroxide adenosyltransferase N-terminal" evidence="3">
    <location>
        <begin position="2"/>
        <end position="148"/>
    </location>
</feature>
<dbReference type="Proteomes" id="UP000001037">
    <property type="component" value="Chromosome"/>
</dbReference>
<dbReference type="KEGG" id="pfm:Pyrfu_0209"/>
<dbReference type="eggNOG" id="arCOG04309">
    <property type="taxonomic scope" value="Archaea"/>
</dbReference>
<evidence type="ECO:0000313" key="5">
    <source>
        <dbReference type="EMBL" id="AEM38081.1"/>
    </source>
</evidence>
<dbReference type="PANTHER" id="PTHR35092:SF1">
    <property type="entry name" value="CHLORINASE MJ1651"/>
    <property type="match status" value="1"/>
</dbReference>
<evidence type="ECO:0000256" key="1">
    <source>
        <dbReference type="ARBA" id="ARBA00022691"/>
    </source>
</evidence>
<gene>
    <name evidence="5" type="ordered locus">Pyrfu_0209</name>
</gene>
<dbReference type="InterPro" id="IPR023227">
    <property type="entry name" value="SAM_OH_AdoTrfase_C_sf"/>
</dbReference>
<dbReference type="InterPro" id="IPR023228">
    <property type="entry name" value="SAM_OH_AdoTrfase_N_sf"/>
</dbReference>
<proteinExistence type="inferred from homology"/>
<dbReference type="GeneID" id="11139848"/>
<dbReference type="InterPro" id="IPR002747">
    <property type="entry name" value="SAM_OH_AdoTrfase"/>
</dbReference>
<accession>G0EEW7</accession>
<dbReference type="Pfam" id="PF20257">
    <property type="entry name" value="SAM_HAT_C"/>
    <property type="match status" value="1"/>
</dbReference>
<dbReference type="SUPFAM" id="SSF101852">
    <property type="entry name" value="Bacterial fluorinating enzyme, C-terminal domain"/>
    <property type="match status" value="1"/>
</dbReference>